<name>A0A7W6PX27_9SPHN</name>
<reference evidence="1 2" key="1">
    <citation type="submission" date="2020-08" db="EMBL/GenBank/DDBJ databases">
        <title>Genomic Encyclopedia of Type Strains, Phase IV (KMG-IV): sequencing the most valuable type-strain genomes for metagenomic binning, comparative biology and taxonomic classification.</title>
        <authorList>
            <person name="Goeker M."/>
        </authorList>
    </citation>
    <scope>NUCLEOTIDE SEQUENCE [LARGE SCALE GENOMIC DNA]</scope>
    <source>
        <strain evidence="1 2">DSM 19371</strain>
    </source>
</reference>
<protein>
    <submittedName>
        <fullName evidence="1">Uncharacterized protein</fullName>
    </submittedName>
</protein>
<gene>
    <name evidence="1" type="ORF">GGQ90_003613</name>
</gene>
<organism evidence="1 2">
    <name type="scientific">Sphingobium scionense</name>
    <dbReference type="NCBI Taxonomy" id="1404341"/>
    <lineage>
        <taxon>Bacteria</taxon>
        <taxon>Pseudomonadati</taxon>
        <taxon>Pseudomonadota</taxon>
        <taxon>Alphaproteobacteria</taxon>
        <taxon>Sphingomonadales</taxon>
        <taxon>Sphingomonadaceae</taxon>
        <taxon>Sphingobium</taxon>
    </lineage>
</organism>
<accession>A0A7W6PX27</accession>
<evidence type="ECO:0000313" key="1">
    <source>
        <dbReference type="EMBL" id="MBB4149819.1"/>
    </source>
</evidence>
<keyword evidence="2" id="KW-1185">Reference proteome</keyword>
<comment type="caution">
    <text evidence="1">The sequence shown here is derived from an EMBL/GenBank/DDBJ whole genome shotgun (WGS) entry which is preliminary data.</text>
</comment>
<evidence type="ECO:0000313" key="2">
    <source>
        <dbReference type="Proteomes" id="UP000590524"/>
    </source>
</evidence>
<dbReference type="EMBL" id="JACIEU010000015">
    <property type="protein sequence ID" value="MBB4149819.1"/>
    <property type="molecule type" value="Genomic_DNA"/>
</dbReference>
<sequence length="30" mass="3486">MIALLEFSYGYRPVLCLIIMDRDARIGRAE</sequence>
<proteinExistence type="predicted"/>
<dbReference type="Proteomes" id="UP000590524">
    <property type="component" value="Unassembled WGS sequence"/>
</dbReference>
<dbReference type="AlphaFoldDB" id="A0A7W6PX27"/>